<dbReference type="PATRIC" id="fig|272562.8.peg.2613"/>
<dbReference type="STRING" id="272562.CA_C2415"/>
<evidence type="ECO:0000313" key="1">
    <source>
        <dbReference type="EMBL" id="AAK80370.1"/>
    </source>
</evidence>
<accession>Q97GF2</accession>
<organism evidence="1 2">
    <name type="scientific">Clostridium acetobutylicum (strain ATCC 824 / DSM 792 / JCM 1419 / IAM 19013 / LMG 5710 / NBRC 13948 / NRRL B-527 / VKM B-1787 / 2291 / W)</name>
    <dbReference type="NCBI Taxonomy" id="272562"/>
    <lineage>
        <taxon>Bacteria</taxon>
        <taxon>Bacillati</taxon>
        <taxon>Bacillota</taxon>
        <taxon>Clostridia</taxon>
        <taxon>Eubacteriales</taxon>
        <taxon>Clostridiaceae</taxon>
        <taxon>Clostridium</taxon>
    </lineage>
</organism>
<dbReference type="RefSeq" id="WP_010965711.1">
    <property type="nucleotide sequence ID" value="NC_003030.1"/>
</dbReference>
<name>Q97GF2_CLOAB</name>
<evidence type="ECO:0000313" key="2">
    <source>
        <dbReference type="Proteomes" id="UP000000814"/>
    </source>
</evidence>
<gene>
    <name evidence="1" type="ordered locus">CA_C2415</name>
</gene>
<dbReference type="PIR" id="G97197">
    <property type="entry name" value="G97197"/>
</dbReference>
<dbReference type="GeneID" id="44998895"/>
<dbReference type="eggNOG" id="COG3330">
    <property type="taxonomic scope" value="Bacteria"/>
</dbReference>
<dbReference type="OrthoDB" id="9812700at2"/>
<dbReference type="KEGG" id="cac:CA_C2415"/>
<keyword evidence="2" id="KW-1185">Reference proteome</keyword>
<dbReference type="Proteomes" id="UP000000814">
    <property type="component" value="Chromosome"/>
</dbReference>
<dbReference type="InterPro" id="IPR032585">
    <property type="entry name" value="DUF4912"/>
</dbReference>
<dbReference type="HOGENOM" id="CLU_137246_0_0_9"/>
<dbReference type="AlphaFoldDB" id="Q97GF2"/>
<reference evidence="1 2" key="1">
    <citation type="journal article" date="2001" name="J. Bacteriol.">
        <title>Genome sequence and comparative analysis of the solvent-producing bacterium Clostridium acetobutylicum.</title>
        <authorList>
            <person name="Nolling J."/>
            <person name="Breton G."/>
            <person name="Omelchenko M.V."/>
            <person name="Makarova K.S."/>
            <person name="Zeng Q."/>
            <person name="Gibson R."/>
            <person name="Lee H.M."/>
            <person name="Dubois J."/>
            <person name="Qiu D."/>
            <person name="Hitti J."/>
            <person name="Wolf Y.I."/>
            <person name="Tatusov R.L."/>
            <person name="Sabathe F."/>
            <person name="Doucette-Stamm L."/>
            <person name="Soucaille P."/>
            <person name="Daly M.J."/>
            <person name="Bennett G.N."/>
            <person name="Koonin E.V."/>
            <person name="Smith D.R."/>
        </authorList>
    </citation>
    <scope>NUCLEOTIDE SEQUENCE [LARGE SCALE GENOMIC DNA]</scope>
    <source>
        <strain evidence="2">ATCC 824 / DSM 792 / JCM 1419 / LMG 5710 / VKM B-1787</strain>
    </source>
</reference>
<sequence length="164" mass="19092">MLGSYETKLVLLVQNAYNIFCYFNISPITIKEFEYRYGEDLWKNSKPVLKIYEVLDGNASEIRTIYIDSMADNWYIKLDKDDMDVFVKLGRMLPDGTFVALAVSNTVTTPRAHISEDSAVYYVDVSKNFKKQEDSEVNELDEKNNKQDIHKETKPYVFMEGKKN</sequence>
<proteinExistence type="predicted"/>
<dbReference type="Pfam" id="PF16258">
    <property type="entry name" value="DUF4912"/>
    <property type="match status" value="1"/>
</dbReference>
<dbReference type="EMBL" id="AE001437">
    <property type="protein sequence ID" value="AAK80370.1"/>
    <property type="molecule type" value="Genomic_DNA"/>
</dbReference>
<protein>
    <submittedName>
        <fullName evidence="1">Uncharacterized conserved protein</fullName>
    </submittedName>
</protein>